<evidence type="ECO:0000256" key="12">
    <source>
        <dbReference type="SAM" id="Phobius"/>
    </source>
</evidence>
<evidence type="ECO:0000256" key="5">
    <source>
        <dbReference type="ARBA" id="ARBA00022989"/>
    </source>
</evidence>
<dbReference type="CDD" id="cd00099">
    <property type="entry name" value="IgV"/>
    <property type="match status" value="1"/>
</dbReference>
<protein>
    <recommendedName>
        <fullName evidence="14">Ig-like domain-containing protein</fullName>
    </recommendedName>
</protein>
<dbReference type="PANTHER" id="PTHR45080:SF8">
    <property type="entry name" value="IG-LIKE DOMAIN-CONTAINING PROTEIN"/>
    <property type="match status" value="1"/>
</dbReference>
<dbReference type="SMART" id="SM00409">
    <property type="entry name" value="IG"/>
    <property type="match status" value="3"/>
</dbReference>
<dbReference type="GO" id="GO:0008046">
    <property type="term" value="F:axon guidance receptor activity"/>
    <property type="evidence" value="ECO:0007669"/>
    <property type="project" value="TreeGrafter"/>
</dbReference>
<dbReference type="AlphaFoldDB" id="A0A553P884"/>
<keyword evidence="9" id="KW-0325">Glycoprotein</keyword>
<keyword evidence="2 12" id="KW-0812">Transmembrane</keyword>
<feature type="region of interest" description="Disordered" evidence="11">
    <location>
        <begin position="28"/>
        <end position="47"/>
    </location>
</feature>
<name>A0A553P884_TIGCA</name>
<feature type="domain" description="Ig-like" evidence="14">
    <location>
        <begin position="171"/>
        <end position="267"/>
    </location>
</feature>
<evidence type="ECO:0000256" key="8">
    <source>
        <dbReference type="ARBA" id="ARBA00023170"/>
    </source>
</evidence>
<dbReference type="PANTHER" id="PTHR45080">
    <property type="entry name" value="CONTACTIN 5"/>
    <property type="match status" value="1"/>
</dbReference>
<dbReference type="GO" id="GO:0043025">
    <property type="term" value="C:neuronal cell body"/>
    <property type="evidence" value="ECO:0007669"/>
    <property type="project" value="TreeGrafter"/>
</dbReference>
<dbReference type="InterPro" id="IPR013106">
    <property type="entry name" value="Ig_V-set"/>
</dbReference>
<dbReference type="GO" id="GO:0050808">
    <property type="term" value="P:synapse organization"/>
    <property type="evidence" value="ECO:0007669"/>
    <property type="project" value="TreeGrafter"/>
</dbReference>
<dbReference type="InterPro" id="IPR050958">
    <property type="entry name" value="Cell_Adh-Cytoskel_Orgn"/>
</dbReference>
<keyword evidence="6 12" id="KW-0472">Membrane</keyword>
<feature type="domain" description="Ig-like" evidence="14">
    <location>
        <begin position="63"/>
        <end position="157"/>
    </location>
</feature>
<dbReference type="FunFam" id="2.60.40.10:FF:000016">
    <property type="entry name" value="Fibroblast growth factor receptor"/>
    <property type="match status" value="1"/>
</dbReference>
<dbReference type="GO" id="GO:0005886">
    <property type="term" value="C:plasma membrane"/>
    <property type="evidence" value="ECO:0007669"/>
    <property type="project" value="TreeGrafter"/>
</dbReference>
<keyword evidence="4" id="KW-0677">Repeat</keyword>
<dbReference type="InterPro" id="IPR013151">
    <property type="entry name" value="Immunoglobulin_dom"/>
</dbReference>
<evidence type="ECO:0000256" key="3">
    <source>
        <dbReference type="ARBA" id="ARBA00022729"/>
    </source>
</evidence>
<evidence type="ECO:0000259" key="14">
    <source>
        <dbReference type="PROSITE" id="PS50835"/>
    </source>
</evidence>
<evidence type="ECO:0000256" key="6">
    <source>
        <dbReference type="ARBA" id="ARBA00023136"/>
    </source>
</evidence>
<dbReference type="Pfam" id="PF07686">
    <property type="entry name" value="V-set"/>
    <property type="match status" value="1"/>
</dbReference>
<keyword evidence="8" id="KW-0675">Receptor</keyword>
<evidence type="ECO:0000256" key="11">
    <source>
        <dbReference type="SAM" id="MobiDB-lite"/>
    </source>
</evidence>
<feature type="compositionally biased region" description="Low complexity" evidence="11">
    <location>
        <begin position="504"/>
        <end position="515"/>
    </location>
</feature>
<dbReference type="InterPro" id="IPR036179">
    <property type="entry name" value="Ig-like_dom_sf"/>
</dbReference>
<dbReference type="InterPro" id="IPR013783">
    <property type="entry name" value="Ig-like_fold"/>
</dbReference>
<dbReference type="GO" id="GO:0030424">
    <property type="term" value="C:axon"/>
    <property type="evidence" value="ECO:0007669"/>
    <property type="project" value="TreeGrafter"/>
</dbReference>
<evidence type="ECO:0000256" key="7">
    <source>
        <dbReference type="ARBA" id="ARBA00023157"/>
    </source>
</evidence>
<keyword evidence="16" id="KW-1185">Reference proteome</keyword>
<keyword evidence="5 12" id="KW-1133">Transmembrane helix</keyword>
<evidence type="ECO:0000313" key="15">
    <source>
        <dbReference type="EMBL" id="TRY73901.1"/>
    </source>
</evidence>
<keyword evidence="3 13" id="KW-0732">Signal</keyword>
<comment type="subcellular location">
    <subcellularLocation>
        <location evidence="1">Membrane</location>
        <topology evidence="1">Single-pass membrane protein</topology>
    </subcellularLocation>
</comment>
<dbReference type="InterPro" id="IPR007110">
    <property type="entry name" value="Ig-like_dom"/>
</dbReference>
<dbReference type="InterPro" id="IPR003599">
    <property type="entry name" value="Ig_sub"/>
</dbReference>
<feature type="signal peptide" evidence="13">
    <location>
        <begin position="1"/>
        <end position="23"/>
    </location>
</feature>
<evidence type="ECO:0000256" key="9">
    <source>
        <dbReference type="ARBA" id="ARBA00023180"/>
    </source>
</evidence>
<dbReference type="STRING" id="6832.A0A553P884"/>
<feature type="region of interest" description="Disordered" evidence="11">
    <location>
        <begin position="502"/>
        <end position="526"/>
    </location>
</feature>
<accession>A0A553P884</accession>
<feature type="transmembrane region" description="Helical" evidence="12">
    <location>
        <begin position="377"/>
        <end position="399"/>
    </location>
</feature>
<feature type="chain" id="PRO_5022012030" description="Ig-like domain-containing protein" evidence="13">
    <location>
        <begin position="24"/>
        <end position="669"/>
    </location>
</feature>
<comment type="caution">
    <text evidence="15">The sequence shown here is derived from an EMBL/GenBank/DDBJ whole genome shotgun (WGS) entry which is preliminary data.</text>
</comment>
<gene>
    <name evidence="15" type="ORF">TCAL_01521</name>
</gene>
<dbReference type="EMBL" id="VCGU01000007">
    <property type="protein sequence ID" value="TRY73901.1"/>
    <property type="molecule type" value="Genomic_DNA"/>
</dbReference>
<evidence type="ECO:0000256" key="13">
    <source>
        <dbReference type="SAM" id="SignalP"/>
    </source>
</evidence>
<dbReference type="Proteomes" id="UP000318571">
    <property type="component" value="Chromosome 3"/>
</dbReference>
<sequence>MNNWLSTSNSAMILMVVMVVVLAQNGSGKDLDTPPQSSPPPRSASLVSMVTPEDIDSVAVEQPQPQAPFWTNTKRMQKQIYAVHIDSAADGYPTPKIEWFKNGQPLRDIIRPNVVPFKVKDSEWQMKIRQFRISDVGFYTCVVWNDLGQIQHSYRVEAVQAVHNIALLTHISPNQTVMVKTPATLSCHFISDVGHSMYWYRPAFQITDMSKFDTTDERNFVQLLASDNVDLQQNELHIKHAEPSDAGYYFCIAHTNQGVSHGSVHLTVLTPDEAVFERPKNLTVTEGATAAFSCQSHVSLNADTSWWFRIDEEHEMKKLAQSTEVLRLKNVTKEDTGEYVCVVSFSNDDQLRSPAYLHVKDETLMEATVSHQDFNRLSVVTGSILVFAVLLMLILALMYKRYRRERVRKQQAIEHARSITQWTKKVIIERQAAHFDPDAPIMSPIIRIEKQSSVVKMNTANRSRLGSENTTLTTVSEYELPLDKEWEFDRKHLQLGPTLGEGISGLSTSPSSCSGRASKFPRSSSPIQYSSTTGLSYYGPHIYGNLANNQGYQNTNHLTPRPPTSYLINSSVPKDEHEGVNYTPLLAPSSMPSEDEDESAMHAHPSPPTLKEMYISHSQSQSNPIQYCEPMKVDFEGPDSVESLDSAIDEMTLNEYQEQFGQHFASSAL</sequence>
<dbReference type="InterPro" id="IPR013098">
    <property type="entry name" value="Ig_I-set"/>
</dbReference>
<dbReference type="InterPro" id="IPR003598">
    <property type="entry name" value="Ig_sub2"/>
</dbReference>
<dbReference type="GO" id="GO:0007156">
    <property type="term" value="P:homophilic cell adhesion via plasma membrane adhesion molecules"/>
    <property type="evidence" value="ECO:0007669"/>
    <property type="project" value="TreeGrafter"/>
</dbReference>
<evidence type="ECO:0000256" key="2">
    <source>
        <dbReference type="ARBA" id="ARBA00022692"/>
    </source>
</evidence>
<dbReference type="Pfam" id="PF07679">
    <property type="entry name" value="I-set"/>
    <property type="match status" value="1"/>
</dbReference>
<evidence type="ECO:0000256" key="10">
    <source>
        <dbReference type="ARBA" id="ARBA00023319"/>
    </source>
</evidence>
<evidence type="ECO:0000313" key="16">
    <source>
        <dbReference type="Proteomes" id="UP000318571"/>
    </source>
</evidence>
<dbReference type="Gene3D" id="2.60.40.10">
    <property type="entry name" value="Immunoglobulins"/>
    <property type="match status" value="3"/>
</dbReference>
<reference evidence="15 16" key="1">
    <citation type="journal article" date="2018" name="Nat. Ecol. Evol.">
        <title>Genomic signatures of mitonuclear coevolution across populations of Tigriopus californicus.</title>
        <authorList>
            <person name="Barreto F.S."/>
            <person name="Watson E.T."/>
            <person name="Lima T.G."/>
            <person name="Willett C.S."/>
            <person name="Edmands S."/>
            <person name="Li W."/>
            <person name="Burton R.S."/>
        </authorList>
    </citation>
    <scope>NUCLEOTIDE SEQUENCE [LARGE SCALE GENOMIC DNA]</scope>
    <source>
        <strain evidence="15 16">San Diego</strain>
    </source>
</reference>
<proteinExistence type="predicted"/>
<organism evidence="15 16">
    <name type="scientific">Tigriopus californicus</name>
    <name type="common">Marine copepod</name>
    <dbReference type="NCBI Taxonomy" id="6832"/>
    <lineage>
        <taxon>Eukaryota</taxon>
        <taxon>Metazoa</taxon>
        <taxon>Ecdysozoa</taxon>
        <taxon>Arthropoda</taxon>
        <taxon>Crustacea</taxon>
        <taxon>Multicrustacea</taxon>
        <taxon>Hexanauplia</taxon>
        <taxon>Copepoda</taxon>
        <taxon>Harpacticoida</taxon>
        <taxon>Harpacticidae</taxon>
        <taxon>Tigriopus</taxon>
    </lineage>
</organism>
<evidence type="ECO:0000256" key="4">
    <source>
        <dbReference type="ARBA" id="ARBA00022737"/>
    </source>
</evidence>
<evidence type="ECO:0000256" key="1">
    <source>
        <dbReference type="ARBA" id="ARBA00004167"/>
    </source>
</evidence>
<dbReference type="SMART" id="SM00408">
    <property type="entry name" value="IGc2"/>
    <property type="match status" value="3"/>
</dbReference>
<dbReference type="SUPFAM" id="SSF48726">
    <property type="entry name" value="Immunoglobulin"/>
    <property type="match status" value="3"/>
</dbReference>
<feature type="domain" description="Ig-like" evidence="14">
    <location>
        <begin position="271"/>
        <end position="358"/>
    </location>
</feature>
<keyword evidence="7" id="KW-1015">Disulfide bond</keyword>
<keyword evidence="10" id="KW-0393">Immunoglobulin domain</keyword>
<dbReference type="OMA" id="WFRIDEE"/>
<dbReference type="PROSITE" id="PS50835">
    <property type="entry name" value="IG_LIKE"/>
    <property type="match status" value="3"/>
</dbReference>
<dbReference type="Pfam" id="PF00047">
    <property type="entry name" value="ig"/>
    <property type="match status" value="1"/>
</dbReference>